<dbReference type="PANTHER" id="PTHR13604">
    <property type="entry name" value="DC12-RELATED"/>
    <property type="match status" value="1"/>
</dbReference>
<dbReference type="SUPFAM" id="SSF143081">
    <property type="entry name" value="BB1717-like"/>
    <property type="match status" value="1"/>
</dbReference>
<keyword evidence="5" id="KW-0190">Covalent protein-DNA linkage</keyword>
<keyword evidence="2 8" id="KW-0645">Protease</keyword>
<protein>
    <recommendedName>
        <fullName evidence="8">Abasic site processing protein</fullName>
        <ecNumber evidence="8">3.4.-.-</ecNumber>
    </recommendedName>
</protein>
<keyword evidence="7" id="KW-0456">Lyase</keyword>
<sequence length="211" mass="24228">MCNLYNNTTTHEAVRQLFKPTRDLTNRAELNGDCYPDRSAPIVRNADGERELAFATWGMPSPPFVTKGKPDTGLTNIRDTTSPHWRRWLGPEHRCLVPWTTFCEWENSKPKKTKRWFAINEDKPLAAFAGIWTTWEGERGSQKNPRPGKHELFGFLTCEANAVVKPIHPKAMPVILMTKEEMDVWMQAPWDEANRLQVPLADEELILVDSL</sequence>
<gene>
    <name evidence="9" type="ORF">ABID12_003115</name>
</gene>
<dbReference type="PANTHER" id="PTHR13604:SF0">
    <property type="entry name" value="ABASIC SITE PROCESSING PROTEIN HMCES"/>
    <property type="match status" value="1"/>
</dbReference>
<dbReference type="InterPro" id="IPR036590">
    <property type="entry name" value="SRAP-like"/>
</dbReference>
<evidence type="ECO:0000256" key="1">
    <source>
        <dbReference type="ARBA" id="ARBA00008136"/>
    </source>
</evidence>
<dbReference type="EC" id="3.4.-.-" evidence="8"/>
<evidence type="ECO:0000256" key="4">
    <source>
        <dbReference type="ARBA" id="ARBA00022801"/>
    </source>
</evidence>
<name>A0ABV2IF01_9HYPH</name>
<keyword evidence="3" id="KW-0227">DNA damage</keyword>
<proteinExistence type="inferred from homology"/>
<evidence type="ECO:0000256" key="3">
    <source>
        <dbReference type="ARBA" id="ARBA00022763"/>
    </source>
</evidence>
<keyword evidence="6" id="KW-0238">DNA-binding</keyword>
<dbReference type="EMBL" id="JBEPLY010000011">
    <property type="protein sequence ID" value="MET3601164.1"/>
    <property type="molecule type" value="Genomic_DNA"/>
</dbReference>
<comment type="similarity">
    <text evidence="1 8">Belongs to the SOS response-associated peptidase family.</text>
</comment>
<keyword evidence="10" id="KW-1185">Reference proteome</keyword>
<dbReference type="Proteomes" id="UP001549164">
    <property type="component" value="Unassembled WGS sequence"/>
</dbReference>
<evidence type="ECO:0000256" key="6">
    <source>
        <dbReference type="ARBA" id="ARBA00023125"/>
    </source>
</evidence>
<evidence type="ECO:0000256" key="7">
    <source>
        <dbReference type="ARBA" id="ARBA00023239"/>
    </source>
</evidence>
<evidence type="ECO:0000256" key="2">
    <source>
        <dbReference type="ARBA" id="ARBA00022670"/>
    </source>
</evidence>
<evidence type="ECO:0000313" key="9">
    <source>
        <dbReference type="EMBL" id="MET3601164.1"/>
    </source>
</evidence>
<accession>A0ABV2IF01</accession>
<organism evidence="9 10">
    <name type="scientific">Martelella mangrovi</name>
    <dbReference type="NCBI Taxonomy" id="1397477"/>
    <lineage>
        <taxon>Bacteria</taxon>
        <taxon>Pseudomonadati</taxon>
        <taxon>Pseudomonadota</taxon>
        <taxon>Alphaproteobacteria</taxon>
        <taxon>Hyphomicrobiales</taxon>
        <taxon>Aurantimonadaceae</taxon>
        <taxon>Martelella</taxon>
    </lineage>
</organism>
<dbReference type="Gene3D" id="3.90.1680.20">
    <property type="match status" value="2"/>
</dbReference>
<evidence type="ECO:0000256" key="8">
    <source>
        <dbReference type="RuleBase" id="RU364100"/>
    </source>
</evidence>
<evidence type="ECO:0000313" key="10">
    <source>
        <dbReference type="Proteomes" id="UP001549164"/>
    </source>
</evidence>
<dbReference type="Pfam" id="PF02586">
    <property type="entry name" value="SRAP"/>
    <property type="match status" value="1"/>
</dbReference>
<evidence type="ECO:0000256" key="5">
    <source>
        <dbReference type="ARBA" id="ARBA00023124"/>
    </source>
</evidence>
<comment type="caution">
    <text evidence="9">The sequence shown here is derived from an EMBL/GenBank/DDBJ whole genome shotgun (WGS) entry which is preliminary data.</text>
</comment>
<dbReference type="RefSeq" id="WP_354435011.1">
    <property type="nucleotide sequence ID" value="NZ_JBEPLY010000011.1"/>
</dbReference>
<keyword evidence="4 8" id="KW-0378">Hydrolase</keyword>
<dbReference type="InterPro" id="IPR003738">
    <property type="entry name" value="SRAP"/>
</dbReference>
<reference evidence="9 10" key="1">
    <citation type="submission" date="2024-06" db="EMBL/GenBank/DDBJ databases">
        <title>Genomic Encyclopedia of Type Strains, Phase IV (KMG-IV): sequencing the most valuable type-strain genomes for metagenomic binning, comparative biology and taxonomic classification.</title>
        <authorList>
            <person name="Goeker M."/>
        </authorList>
    </citation>
    <scope>NUCLEOTIDE SEQUENCE [LARGE SCALE GENOMIC DNA]</scope>
    <source>
        <strain evidence="9 10">DSM 28102</strain>
    </source>
</reference>